<sequence length="261" mass="30095">MSRPIRRSFAALNAKSFVRPSLRPGNLVDCTNGLSLARPHTPRRLAPGLYHEYIHGSGPYGENVSCLRYSAHWGFLIYRCDYRLDEAWKTFMDEWSRRVKSYLLEQYEDPELVGRLLFTVKDDRTSLNNTSVEDVHKQCSEWVRSDEAHAERKAAGYGHISFPRYDFCVHTNAIGKAAHVTIIRVDKPMVVKPDLTLDLSGGYVEGEEVYKEDEEDKGPISIKVHLPYVLPDVYTEMFSNDDMARWTWGFSCDDDDEVYEI</sequence>
<organism evidence="1 2">
    <name type="scientific">Setomelanomma holmii</name>
    <dbReference type="NCBI Taxonomy" id="210430"/>
    <lineage>
        <taxon>Eukaryota</taxon>
        <taxon>Fungi</taxon>
        <taxon>Dikarya</taxon>
        <taxon>Ascomycota</taxon>
        <taxon>Pezizomycotina</taxon>
        <taxon>Dothideomycetes</taxon>
        <taxon>Pleosporomycetidae</taxon>
        <taxon>Pleosporales</taxon>
        <taxon>Pleosporineae</taxon>
        <taxon>Phaeosphaeriaceae</taxon>
        <taxon>Setomelanomma</taxon>
    </lineage>
</organism>
<dbReference type="EMBL" id="ML978159">
    <property type="protein sequence ID" value="KAF2035000.1"/>
    <property type="molecule type" value="Genomic_DNA"/>
</dbReference>
<dbReference type="AlphaFoldDB" id="A0A9P4HK43"/>
<accession>A0A9P4HK43</accession>
<comment type="caution">
    <text evidence="1">The sequence shown here is derived from an EMBL/GenBank/DDBJ whole genome shotgun (WGS) entry which is preliminary data.</text>
</comment>
<gene>
    <name evidence="1" type="ORF">EK21DRAFT_107632</name>
</gene>
<reference evidence="1" key="1">
    <citation type="journal article" date="2020" name="Stud. Mycol.">
        <title>101 Dothideomycetes genomes: a test case for predicting lifestyles and emergence of pathogens.</title>
        <authorList>
            <person name="Haridas S."/>
            <person name="Albert R."/>
            <person name="Binder M."/>
            <person name="Bloem J."/>
            <person name="Labutti K."/>
            <person name="Salamov A."/>
            <person name="Andreopoulos B."/>
            <person name="Baker S."/>
            <person name="Barry K."/>
            <person name="Bills G."/>
            <person name="Bluhm B."/>
            <person name="Cannon C."/>
            <person name="Castanera R."/>
            <person name="Culley D."/>
            <person name="Daum C."/>
            <person name="Ezra D."/>
            <person name="Gonzalez J."/>
            <person name="Henrissat B."/>
            <person name="Kuo A."/>
            <person name="Liang C."/>
            <person name="Lipzen A."/>
            <person name="Lutzoni F."/>
            <person name="Magnuson J."/>
            <person name="Mondo S."/>
            <person name="Nolan M."/>
            <person name="Ohm R."/>
            <person name="Pangilinan J."/>
            <person name="Park H.-J."/>
            <person name="Ramirez L."/>
            <person name="Alfaro M."/>
            <person name="Sun H."/>
            <person name="Tritt A."/>
            <person name="Yoshinaga Y."/>
            <person name="Zwiers L.-H."/>
            <person name="Turgeon B."/>
            <person name="Goodwin S."/>
            <person name="Spatafora J."/>
            <person name="Crous P."/>
            <person name="Grigoriev I."/>
        </authorList>
    </citation>
    <scope>NUCLEOTIDE SEQUENCE</scope>
    <source>
        <strain evidence="1">CBS 110217</strain>
    </source>
</reference>
<proteinExistence type="predicted"/>
<dbReference type="Proteomes" id="UP000799777">
    <property type="component" value="Unassembled WGS sequence"/>
</dbReference>
<evidence type="ECO:0000313" key="2">
    <source>
        <dbReference type="Proteomes" id="UP000799777"/>
    </source>
</evidence>
<evidence type="ECO:0000313" key="1">
    <source>
        <dbReference type="EMBL" id="KAF2035000.1"/>
    </source>
</evidence>
<protein>
    <submittedName>
        <fullName evidence="1">Uncharacterized protein</fullName>
    </submittedName>
</protein>
<dbReference type="OrthoDB" id="4424523at2759"/>
<keyword evidence="2" id="KW-1185">Reference proteome</keyword>
<name>A0A9P4HK43_9PLEO</name>